<dbReference type="InterPro" id="IPR004000">
    <property type="entry name" value="Actin"/>
</dbReference>
<dbReference type="STRING" id="669874.A0A1E4U397"/>
<dbReference type="PANTHER" id="PTHR11937">
    <property type="entry name" value="ACTIN"/>
    <property type="match status" value="1"/>
</dbReference>
<dbReference type="Gene3D" id="3.90.640.10">
    <property type="entry name" value="Actin, Chain A, domain 4"/>
    <property type="match status" value="1"/>
</dbReference>
<evidence type="ECO:0000313" key="2">
    <source>
        <dbReference type="EMBL" id="ODV98459.1"/>
    </source>
</evidence>
<evidence type="ECO:0008006" key="4">
    <source>
        <dbReference type="Google" id="ProtNLM"/>
    </source>
</evidence>
<dbReference type="AlphaFoldDB" id="A0A1E4U397"/>
<dbReference type="Gene3D" id="3.30.420.40">
    <property type="match status" value="2"/>
</dbReference>
<dbReference type="SUPFAM" id="SSF53067">
    <property type="entry name" value="Actin-like ATPase domain"/>
    <property type="match status" value="2"/>
</dbReference>
<reference evidence="3" key="1">
    <citation type="submission" date="2016-05" db="EMBL/GenBank/DDBJ databases">
        <title>Comparative genomics of biotechnologically important yeasts.</title>
        <authorList>
            <consortium name="DOE Joint Genome Institute"/>
            <person name="Riley R."/>
            <person name="Haridas S."/>
            <person name="Wolfe K.H."/>
            <person name="Lopes M.R."/>
            <person name="Hittinger C.T."/>
            <person name="Goker M."/>
            <person name="Salamov A."/>
            <person name="Wisecaver J."/>
            <person name="Long T.M."/>
            <person name="Aerts A.L."/>
            <person name="Barry K."/>
            <person name="Choi C."/>
            <person name="Clum A."/>
            <person name="Coughlan A.Y."/>
            <person name="Deshpande S."/>
            <person name="Douglass A.P."/>
            <person name="Hanson S.J."/>
            <person name="Klenk H.-P."/>
            <person name="Labutti K."/>
            <person name="Lapidus A."/>
            <person name="Lindquist E."/>
            <person name="Lipzen A."/>
            <person name="Meier-Kolthoff J.P."/>
            <person name="Ohm R.A."/>
            <person name="Otillar R.P."/>
            <person name="Pangilinan J."/>
            <person name="Peng Y."/>
            <person name="Rokas A."/>
            <person name="Rosa C.A."/>
            <person name="Scheuner C."/>
            <person name="Sibirny A.A."/>
            <person name="Slot J.C."/>
            <person name="Stielow J.B."/>
            <person name="Sun H."/>
            <person name="Kurtzman C.P."/>
            <person name="Blackwell M."/>
            <person name="Grigoriev I.V."/>
            <person name="Jeffries T.W."/>
        </authorList>
    </citation>
    <scope>NUCLEOTIDE SEQUENCE [LARGE SCALE GENOMIC DNA]</scope>
    <source>
        <strain evidence="3">NRRL Y-2460</strain>
    </source>
</reference>
<proteinExistence type="inferred from homology"/>
<dbReference type="GO" id="GO:0016586">
    <property type="term" value="C:RSC-type complex"/>
    <property type="evidence" value="ECO:0007669"/>
    <property type="project" value="EnsemblFungi"/>
</dbReference>
<dbReference type="GO" id="GO:0006368">
    <property type="term" value="P:transcription elongation by RNA polymerase II"/>
    <property type="evidence" value="ECO:0007669"/>
    <property type="project" value="EnsemblFungi"/>
</dbReference>
<comment type="similarity">
    <text evidence="1">Belongs to the actin family.</text>
</comment>
<dbReference type="OrthoDB" id="5132116at2759"/>
<evidence type="ECO:0000313" key="3">
    <source>
        <dbReference type="Proteomes" id="UP000094236"/>
    </source>
</evidence>
<dbReference type="GO" id="GO:0016514">
    <property type="term" value="C:SWI/SNF complex"/>
    <property type="evidence" value="ECO:0007669"/>
    <property type="project" value="EnsemblFungi"/>
</dbReference>
<dbReference type="InterPro" id="IPR043129">
    <property type="entry name" value="ATPase_NBD"/>
</dbReference>
<protein>
    <recommendedName>
        <fullName evidence="4">Actin</fullName>
    </recommendedName>
</protein>
<dbReference type="GO" id="GO:0006337">
    <property type="term" value="P:nucleosome disassembly"/>
    <property type="evidence" value="ECO:0007669"/>
    <property type="project" value="EnsemblFungi"/>
</dbReference>
<accession>A0A1E4U397</accession>
<evidence type="ECO:0000256" key="1">
    <source>
        <dbReference type="RuleBase" id="RU000487"/>
    </source>
</evidence>
<name>A0A1E4U397_PACTA</name>
<dbReference type="GO" id="GO:0005198">
    <property type="term" value="F:structural molecule activity"/>
    <property type="evidence" value="ECO:0007669"/>
    <property type="project" value="EnsemblFungi"/>
</dbReference>
<keyword evidence="3" id="KW-1185">Reference proteome</keyword>
<dbReference type="GO" id="GO:0045944">
    <property type="term" value="P:positive regulation of transcription by RNA polymerase II"/>
    <property type="evidence" value="ECO:0007669"/>
    <property type="project" value="EnsemblFungi"/>
</dbReference>
<dbReference type="Pfam" id="PF00022">
    <property type="entry name" value="Actin"/>
    <property type="match status" value="1"/>
</dbReference>
<dbReference type="Proteomes" id="UP000094236">
    <property type="component" value="Unassembled WGS sequence"/>
</dbReference>
<gene>
    <name evidence="2" type="ORF">PACTADRAFT_48218</name>
</gene>
<sequence length="409" mass="46571">MDYHIPSVVIDNGSMTTRAGVSTDENPSLVFPTHYSKNVNTDEIVIGRDINNYPENEVYTLLNDGIFYNWDHVLDNWKYVYSNLKIESRELPLVITENSWNTKKNRNKSCQLAFEELEVPVFSIVKAPLCTSYSVGRSTSLIIDIGSSVTSVTPIFNGNILAKGTVHSKFAGDFLNLHVLEFLKKKTNNNIDDFLIPKAFNSDKKMSNSFKMYQINKTLADFKLSCLSFSKLPLDPIITPEQSNQIQMTPRHYLLPNEQENIQDDIVELQYEQYQLPEVLLKPALYTNNNLQDIKVPRDSMGLVELVLSSLQKLETAGDIYQQLLNNIVITGGTSFIPDLEHRVINEFQRTLPSLSIQTYSNPNLLERNFSSWIGATILSSMGSTLDNIFINKEEYEELGEDLIAERFK</sequence>
<organism evidence="2 3">
    <name type="scientific">Pachysolen tannophilus NRRL Y-2460</name>
    <dbReference type="NCBI Taxonomy" id="669874"/>
    <lineage>
        <taxon>Eukaryota</taxon>
        <taxon>Fungi</taxon>
        <taxon>Dikarya</taxon>
        <taxon>Ascomycota</taxon>
        <taxon>Saccharomycotina</taxon>
        <taxon>Pichiomycetes</taxon>
        <taxon>Pachysolenaceae</taxon>
        <taxon>Pachysolen</taxon>
    </lineage>
</organism>
<dbReference type="EMBL" id="KV454011">
    <property type="protein sequence ID" value="ODV98459.1"/>
    <property type="molecule type" value="Genomic_DNA"/>
</dbReference>
<dbReference type="SMART" id="SM00268">
    <property type="entry name" value="ACTIN"/>
    <property type="match status" value="1"/>
</dbReference>